<feature type="domain" description="MGAT4 A/B/C C-terminal" evidence="6">
    <location>
        <begin position="552"/>
        <end position="688"/>
    </location>
</feature>
<evidence type="ECO:0000313" key="8">
    <source>
        <dbReference type="Proteomes" id="UP000265140"/>
    </source>
</evidence>
<dbReference type="GO" id="GO:0005783">
    <property type="term" value="C:endoplasmic reticulum"/>
    <property type="evidence" value="ECO:0007669"/>
    <property type="project" value="TreeGrafter"/>
</dbReference>
<dbReference type="PANTHER" id="PTHR12062:SF27">
    <property type="entry name" value="ALPHA-1,3-MANNOSYL-GLYCOPROTEIN 4-BETA-N-ACETYLGLUCOSAMINYLTRANSFERASE B"/>
    <property type="match status" value="1"/>
</dbReference>
<dbReference type="GeneTree" id="ENSGT00940000156526"/>
<sequence length="693" mass="78089">MCAASGYGVALLALLAAGVVTAAPTETPTEEDCDRLVKLLPADKLSTVFGEWFLIEGYSDDKGFAEKLRMGNSSKLELQATSSDKNVIYKEGNMIDDTCVYFSIHNMTVIENTIQITRDDGISRGHFLHACPDCLVMHLSNIINMAGVPIRMVRSFYIFGKTDKLQESELEPIRKQAKCLKFPQPAPFIYDGATGEGEPPHHPEIVHLYERLLAVETRGELVSRELTSVLVNLRNLTRLRINNTSSNIPGLLKRNLSLFSSRLPNTYLYLPHLRDNPDGLIPHVVVGQGRTGVSLVLGIPTVKRQKQSYLVSTLNSLLFDLSPSERNDTVIIVFVAETDIEQVNSVGALIKKNFPKDVHSGLLEVVSPSHDFYPNFSRLRETFGDSKERVRWRTKQNLDYSFLMLYAQAKGTYYVQLEDDIVAKPGYSQAMKTYVRSLASDDWMFLEFSQLGFIGKMFRTRDLPMIAEFFLMFHRDKPIDWLLDHILWVKACNPEKDVNDCNKQKGLLKLRYKPSLFQHVGLHSSLPGKLQKLKDKDFGKAPLFTAHSNPPAELSSSLEHYQQHTLERAYRGEDFFWGLAPVAGDFIRFNFPEPCKATGYRFRSGNLETNGDRFYNTTVEVLPSDGSVRDVLVGGQSPQYKGSHDGFIVIGSFVDGLAEGEIHTHIQPISAMRLLVHSNSDVWVLLSEIFIKV</sequence>
<name>A0AAY5KT62_ESOLU</name>
<feature type="signal peptide" evidence="4">
    <location>
        <begin position="1"/>
        <end position="22"/>
    </location>
</feature>
<evidence type="ECO:0000256" key="3">
    <source>
        <dbReference type="ARBA" id="ARBA00022679"/>
    </source>
</evidence>
<dbReference type="InterPro" id="IPR006759">
    <property type="entry name" value="Glyco_transf_54"/>
</dbReference>
<keyword evidence="3" id="KW-0808">Transferase</keyword>
<evidence type="ECO:0000256" key="4">
    <source>
        <dbReference type="SAM" id="SignalP"/>
    </source>
</evidence>
<proteinExistence type="predicted"/>
<dbReference type="AlphaFoldDB" id="A0AAY5KT62"/>
<accession>A0AAY5KT62</accession>
<keyword evidence="2" id="KW-0328">Glycosyltransferase</keyword>
<reference evidence="7 8" key="1">
    <citation type="submission" date="2020-02" db="EMBL/GenBank/DDBJ databases">
        <title>Esox lucius (northern pike) genome, fEsoLuc1, primary haplotype.</title>
        <authorList>
            <person name="Myers G."/>
            <person name="Karagic N."/>
            <person name="Meyer A."/>
            <person name="Pippel M."/>
            <person name="Reichard M."/>
            <person name="Winkler S."/>
            <person name="Tracey A."/>
            <person name="Sims Y."/>
            <person name="Howe K."/>
            <person name="Rhie A."/>
            <person name="Formenti G."/>
            <person name="Durbin R."/>
            <person name="Fedrigo O."/>
            <person name="Jarvis E.D."/>
        </authorList>
    </citation>
    <scope>NUCLEOTIDE SEQUENCE [LARGE SCALE GENOMIC DNA]</scope>
</reference>
<dbReference type="InterPro" id="IPR057279">
    <property type="entry name" value="MGAT4"/>
</dbReference>
<dbReference type="Pfam" id="PF04666">
    <property type="entry name" value="MGAT4_cons"/>
    <property type="match status" value="1"/>
</dbReference>
<feature type="domain" description="MGAT4 conserved region" evidence="5">
    <location>
        <begin position="263"/>
        <end position="538"/>
    </location>
</feature>
<dbReference type="InterPro" id="IPR012674">
    <property type="entry name" value="Calycin"/>
</dbReference>
<comment type="pathway">
    <text evidence="1">Protein modification; protein glycosylation.</text>
</comment>
<dbReference type="PANTHER" id="PTHR12062">
    <property type="entry name" value="N-ACETYLGLUCOSAMINYLTRANSFERASE VI"/>
    <property type="match status" value="1"/>
</dbReference>
<protein>
    <recommendedName>
        <fullName evidence="9">Alpha-1,3-mannosyl-glycoprotein 4-beta-N-acetylglucosaminyltransferase B</fullName>
    </recommendedName>
</protein>
<evidence type="ECO:0000256" key="1">
    <source>
        <dbReference type="ARBA" id="ARBA00004922"/>
    </source>
</evidence>
<dbReference type="Proteomes" id="UP000265140">
    <property type="component" value="Chromosome 4"/>
</dbReference>
<dbReference type="GO" id="GO:0005795">
    <property type="term" value="C:Golgi stack"/>
    <property type="evidence" value="ECO:0007669"/>
    <property type="project" value="TreeGrafter"/>
</dbReference>
<reference evidence="7" key="3">
    <citation type="submission" date="2025-09" db="UniProtKB">
        <authorList>
            <consortium name="Ensembl"/>
        </authorList>
    </citation>
    <scope>IDENTIFICATION</scope>
</reference>
<dbReference type="GO" id="GO:0008375">
    <property type="term" value="F:acetylglucosaminyltransferase activity"/>
    <property type="evidence" value="ECO:0007669"/>
    <property type="project" value="TreeGrafter"/>
</dbReference>
<evidence type="ECO:0000256" key="2">
    <source>
        <dbReference type="ARBA" id="ARBA00022676"/>
    </source>
</evidence>
<evidence type="ECO:0008006" key="9">
    <source>
        <dbReference type="Google" id="ProtNLM"/>
    </source>
</evidence>
<dbReference type="GO" id="GO:0006487">
    <property type="term" value="P:protein N-linked glycosylation"/>
    <property type="evidence" value="ECO:0007669"/>
    <property type="project" value="TreeGrafter"/>
</dbReference>
<organism evidence="7 8">
    <name type="scientific">Esox lucius</name>
    <name type="common">Northern pike</name>
    <dbReference type="NCBI Taxonomy" id="8010"/>
    <lineage>
        <taxon>Eukaryota</taxon>
        <taxon>Metazoa</taxon>
        <taxon>Chordata</taxon>
        <taxon>Craniata</taxon>
        <taxon>Vertebrata</taxon>
        <taxon>Euteleostomi</taxon>
        <taxon>Actinopterygii</taxon>
        <taxon>Neopterygii</taxon>
        <taxon>Teleostei</taxon>
        <taxon>Protacanthopterygii</taxon>
        <taxon>Esociformes</taxon>
        <taxon>Esocidae</taxon>
        <taxon>Esox</taxon>
    </lineage>
</organism>
<keyword evidence="4" id="KW-0732">Signal</keyword>
<evidence type="ECO:0000259" key="6">
    <source>
        <dbReference type="Pfam" id="PF23524"/>
    </source>
</evidence>
<keyword evidence="8" id="KW-1185">Reference proteome</keyword>
<evidence type="ECO:0000313" key="7">
    <source>
        <dbReference type="Ensembl" id="ENSELUP00000089692.1"/>
    </source>
</evidence>
<dbReference type="Pfam" id="PF23524">
    <property type="entry name" value="MGAT4A_C"/>
    <property type="match status" value="1"/>
</dbReference>
<feature type="chain" id="PRO_5044276177" description="Alpha-1,3-mannosyl-glycoprotein 4-beta-N-acetylglucosaminyltransferase B" evidence="4">
    <location>
        <begin position="23"/>
        <end position="693"/>
    </location>
</feature>
<dbReference type="Ensembl" id="ENSELUT00000106146.1">
    <property type="protein sequence ID" value="ENSELUP00000089692.1"/>
    <property type="gene ID" value="ENSELUG00000042375.1"/>
</dbReference>
<dbReference type="GO" id="GO:0005793">
    <property type="term" value="C:endoplasmic reticulum-Golgi intermediate compartment"/>
    <property type="evidence" value="ECO:0007669"/>
    <property type="project" value="TreeGrafter"/>
</dbReference>
<dbReference type="SUPFAM" id="SSF50814">
    <property type="entry name" value="Lipocalins"/>
    <property type="match status" value="1"/>
</dbReference>
<dbReference type="InterPro" id="IPR056576">
    <property type="entry name" value="MGAT4_A/B/C_C"/>
</dbReference>
<evidence type="ECO:0000259" key="5">
    <source>
        <dbReference type="Pfam" id="PF04666"/>
    </source>
</evidence>
<dbReference type="Gene3D" id="2.40.128.20">
    <property type="match status" value="1"/>
</dbReference>
<reference evidence="7" key="2">
    <citation type="submission" date="2025-08" db="UniProtKB">
        <authorList>
            <consortium name="Ensembl"/>
        </authorList>
    </citation>
    <scope>IDENTIFICATION</scope>
</reference>